<feature type="DNA-binding region" description="HMG box" evidence="1">
    <location>
        <begin position="158"/>
        <end position="225"/>
    </location>
</feature>
<evidence type="ECO:0000313" key="4">
    <source>
        <dbReference type="EMBL" id="KAJ1915808.1"/>
    </source>
</evidence>
<dbReference type="GO" id="GO:0003677">
    <property type="term" value="F:DNA binding"/>
    <property type="evidence" value="ECO:0007669"/>
    <property type="project" value="UniProtKB-UniRule"/>
</dbReference>
<feature type="compositionally biased region" description="Polar residues" evidence="2">
    <location>
        <begin position="8"/>
        <end position="39"/>
    </location>
</feature>
<feature type="region of interest" description="Disordered" evidence="2">
    <location>
        <begin position="355"/>
        <end position="400"/>
    </location>
</feature>
<dbReference type="OrthoDB" id="6247875at2759"/>
<feature type="region of interest" description="Disordered" evidence="2">
    <location>
        <begin position="1"/>
        <end position="78"/>
    </location>
</feature>
<sequence>MNTPPSPSSLYKQQIASCSESQSPSTNTPIYYTDTMGSNRKQKLYHPYRHSKPSSPSHNGSVHPIGPSASLVPNVHQESQPLEVPAGYTLVLVPENQYGNATPPEYNGIQVAPSHQFSMYPSIYRMPLVHQRQSFGLYDTMGQRSGGGRSFNGHKKGPQRPPNAFILYRSDKHRELLRENPKQSACSISQTISRMWANETPEVKGYYQGLAAERKAEFEANRQFPLPSHSLFRIDTPVQPRMYTPTGSYNTSTIATTFQPFSQEGLQAENPGENAHPMPHQYYAPNLPSPSSNVAAGQPMGSFQQGDVQAHAVSATAYNDMISNGLSGISSMASSDNNSVSFGAKAGLRVSTSYSYSQPAPSSIHPESTSNSSPSTASVITPVNLNPQQMPGNITSASSSQSWSQSCNNAGFIPLFANIATTTAPNSNVISEPSYTNGGSTSTSPNSRSINGIPNENFSSSFPIS</sequence>
<gene>
    <name evidence="4" type="ORF">H4219_004125</name>
</gene>
<accession>A0A9W8DNB2</accession>
<keyword evidence="1" id="KW-0539">Nucleus</keyword>
<reference evidence="4" key="1">
    <citation type="submission" date="2022-07" db="EMBL/GenBank/DDBJ databases">
        <title>Phylogenomic reconstructions and comparative analyses of Kickxellomycotina fungi.</title>
        <authorList>
            <person name="Reynolds N.K."/>
            <person name="Stajich J.E."/>
            <person name="Barry K."/>
            <person name="Grigoriev I.V."/>
            <person name="Crous P."/>
            <person name="Smith M.E."/>
        </authorList>
    </citation>
    <scope>NUCLEOTIDE SEQUENCE</scope>
    <source>
        <strain evidence="4">NBRC 100468</strain>
    </source>
</reference>
<feature type="domain" description="HMG box" evidence="3">
    <location>
        <begin position="158"/>
        <end position="225"/>
    </location>
</feature>
<dbReference type="CDD" id="cd01389">
    <property type="entry name" value="HMG-box_ROX1-like"/>
    <property type="match status" value="1"/>
</dbReference>
<evidence type="ECO:0000256" key="1">
    <source>
        <dbReference type="PROSITE-ProRule" id="PRU00267"/>
    </source>
</evidence>
<protein>
    <recommendedName>
        <fullName evidence="3">HMG box domain-containing protein</fullName>
    </recommendedName>
</protein>
<dbReference type="Gene3D" id="1.10.30.10">
    <property type="entry name" value="High mobility group box domain"/>
    <property type="match status" value="1"/>
</dbReference>
<dbReference type="EMBL" id="JANBPU010000129">
    <property type="protein sequence ID" value="KAJ1915808.1"/>
    <property type="molecule type" value="Genomic_DNA"/>
</dbReference>
<evidence type="ECO:0000259" key="3">
    <source>
        <dbReference type="PROSITE" id="PS50118"/>
    </source>
</evidence>
<feature type="compositionally biased region" description="Low complexity" evidence="2">
    <location>
        <begin position="361"/>
        <end position="381"/>
    </location>
</feature>
<keyword evidence="1" id="KW-0238">DNA-binding</keyword>
<name>A0A9W8DNB2_9FUNG</name>
<dbReference type="Proteomes" id="UP001150538">
    <property type="component" value="Unassembled WGS sequence"/>
</dbReference>
<evidence type="ECO:0000313" key="5">
    <source>
        <dbReference type="Proteomes" id="UP001150538"/>
    </source>
</evidence>
<feature type="region of interest" description="Disordered" evidence="2">
    <location>
        <begin position="430"/>
        <end position="465"/>
    </location>
</feature>
<keyword evidence="5" id="KW-1185">Reference proteome</keyword>
<dbReference type="Pfam" id="PF00505">
    <property type="entry name" value="HMG_box"/>
    <property type="match status" value="1"/>
</dbReference>
<organism evidence="4 5">
    <name type="scientific">Mycoemilia scoparia</name>
    <dbReference type="NCBI Taxonomy" id="417184"/>
    <lineage>
        <taxon>Eukaryota</taxon>
        <taxon>Fungi</taxon>
        <taxon>Fungi incertae sedis</taxon>
        <taxon>Zoopagomycota</taxon>
        <taxon>Kickxellomycotina</taxon>
        <taxon>Kickxellomycetes</taxon>
        <taxon>Kickxellales</taxon>
        <taxon>Kickxellaceae</taxon>
        <taxon>Mycoemilia</taxon>
    </lineage>
</organism>
<dbReference type="GO" id="GO:0005634">
    <property type="term" value="C:nucleus"/>
    <property type="evidence" value="ECO:0007669"/>
    <property type="project" value="UniProtKB-UniRule"/>
</dbReference>
<dbReference type="AlphaFoldDB" id="A0A9W8DNB2"/>
<dbReference type="PROSITE" id="PS50118">
    <property type="entry name" value="HMG_BOX_2"/>
    <property type="match status" value="1"/>
</dbReference>
<feature type="compositionally biased region" description="Low complexity" evidence="2">
    <location>
        <begin position="433"/>
        <end position="449"/>
    </location>
</feature>
<evidence type="ECO:0000256" key="2">
    <source>
        <dbReference type="SAM" id="MobiDB-lite"/>
    </source>
</evidence>
<comment type="caution">
    <text evidence="4">The sequence shown here is derived from an EMBL/GenBank/DDBJ whole genome shotgun (WGS) entry which is preliminary data.</text>
</comment>
<feature type="compositionally biased region" description="Polar residues" evidence="2">
    <location>
        <begin position="450"/>
        <end position="465"/>
    </location>
</feature>
<feature type="compositionally biased region" description="Basic residues" evidence="2">
    <location>
        <begin position="40"/>
        <end position="52"/>
    </location>
</feature>
<dbReference type="InterPro" id="IPR036910">
    <property type="entry name" value="HMG_box_dom_sf"/>
</dbReference>
<proteinExistence type="predicted"/>
<dbReference type="InterPro" id="IPR009071">
    <property type="entry name" value="HMG_box_dom"/>
</dbReference>
<dbReference type="SUPFAM" id="SSF47095">
    <property type="entry name" value="HMG-box"/>
    <property type="match status" value="1"/>
</dbReference>
<feature type="compositionally biased region" description="Polar residues" evidence="2">
    <location>
        <begin position="383"/>
        <end position="395"/>
    </location>
</feature>
<dbReference type="SMART" id="SM00398">
    <property type="entry name" value="HMG"/>
    <property type="match status" value="1"/>
</dbReference>